<dbReference type="Proteomes" id="UP000693892">
    <property type="component" value="Unassembled WGS sequence"/>
</dbReference>
<evidence type="ECO:0000313" key="3">
    <source>
        <dbReference type="Proteomes" id="UP000693892"/>
    </source>
</evidence>
<dbReference type="PROSITE" id="PS00409">
    <property type="entry name" value="PROKAR_NTER_METHYL"/>
    <property type="match status" value="1"/>
</dbReference>
<evidence type="ECO:0000256" key="1">
    <source>
        <dbReference type="SAM" id="Phobius"/>
    </source>
</evidence>
<reference evidence="2" key="1">
    <citation type="submission" date="2021-06" db="EMBL/GenBank/DDBJ databases">
        <authorList>
            <person name="Criscuolo A."/>
        </authorList>
    </citation>
    <scope>NUCLEOTIDE SEQUENCE</scope>
    <source>
        <strain evidence="2">CIP111803</strain>
    </source>
</reference>
<evidence type="ECO:0008006" key="4">
    <source>
        <dbReference type="Google" id="ProtNLM"/>
    </source>
</evidence>
<keyword evidence="3" id="KW-1185">Reference proteome</keyword>
<protein>
    <recommendedName>
        <fullName evidence="4">Prepilin-type N-terminal cleavage/methylation domain-containing protein</fullName>
    </recommendedName>
</protein>
<gene>
    <name evidence="2" type="ORF">LEUCIP111803_00422</name>
</gene>
<keyword evidence="1" id="KW-1133">Transmembrane helix</keyword>
<organism evidence="2 3">
    <name type="scientific">Leucobacter soli</name>
    <dbReference type="NCBI Taxonomy" id="2812850"/>
    <lineage>
        <taxon>Bacteria</taxon>
        <taxon>Bacillati</taxon>
        <taxon>Actinomycetota</taxon>
        <taxon>Actinomycetes</taxon>
        <taxon>Micrococcales</taxon>
        <taxon>Microbacteriaceae</taxon>
        <taxon>Leucobacter</taxon>
    </lineage>
</organism>
<dbReference type="Pfam" id="PF07963">
    <property type="entry name" value="N_methyl"/>
    <property type="match status" value="1"/>
</dbReference>
<name>A0A916NFZ1_9MICO</name>
<keyword evidence="1" id="KW-0472">Membrane</keyword>
<dbReference type="EMBL" id="CAJVAP010000004">
    <property type="protein sequence ID" value="CAG7601042.1"/>
    <property type="molecule type" value="Genomic_DNA"/>
</dbReference>
<comment type="caution">
    <text evidence="2">The sequence shown here is derived from an EMBL/GenBank/DDBJ whole genome shotgun (WGS) entry which is preliminary data.</text>
</comment>
<dbReference type="NCBIfam" id="TIGR02532">
    <property type="entry name" value="IV_pilin_GFxxxE"/>
    <property type="match status" value="1"/>
</dbReference>
<accession>A0A916NFZ1</accession>
<dbReference type="RefSeq" id="WP_218114079.1">
    <property type="nucleotide sequence ID" value="NZ_CAJVAP010000004.1"/>
</dbReference>
<sequence>MHRSRSDRGFTLIEVIVAITLLLVVTVAALPLIINSLQFSTAQQRQQAGVIVTQEAMEQVRVRASGLTAVAPLVAGRHSSDVGAQFTRVSTHPGVAQTNAASDPAAASGSAAALLPLQQNVRRDGTDYTVETLIGTCTQQKNGTGELRCLKTGTGNAMVRTIVVTKWTAGDACTGSPAGYCSYEAMSLINLDTDLEWSDAS</sequence>
<dbReference type="InterPro" id="IPR012902">
    <property type="entry name" value="N_methyl_site"/>
</dbReference>
<proteinExistence type="predicted"/>
<feature type="transmembrane region" description="Helical" evidence="1">
    <location>
        <begin position="12"/>
        <end position="34"/>
    </location>
</feature>
<dbReference type="AlphaFoldDB" id="A0A916NFZ1"/>
<evidence type="ECO:0000313" key="2">
    <source>
        <dbReference type="EMBL" id="CAG7601042.1"/>
    </source>
</evidence>
<keyword evidence="1" id="KW-0812">Transmembrane</keyword>